<dbReference type="Gene3D" id="3.30.40.10">
    <property type="entry name" value="Zinc/RING finger domain, C3HC4 (zinc finger)"/>
    <property type="match status" value="1"/>
</dbReference>
<dbReference type="PROSITE" id="PS50089">
    <property type="entry name" value="ZF_RING_2"/>
    <property type="match status" value="1"/>
</dbReference>
<evidence type="ECO:0000256" key="1">
    <source>
        <dbReference type="PROSITE-ProRule" id="PRU00175"/>
    </source>
</evidence>
<proteinExistence type="predicted"/>
<dbReference type="OMA" id="ECIDEWP"/>
<name>A0A803L2N7_CHEQI</name>
<dbReference type="AlphaFoldDB" id="A0A803L2N7"/>
<dbReference type="GO" id="GO:0016567">
    <property type="term" value="P:protein ubiquitination"/>
    <property type="evidence" value="ECO:0007669"/>
    <property type="project" value="InterPro"/>
</dbReference>
<keyword evidence="1" id="KW-0862">Zinc</keyword>
<accession>A0A803L2N7</accession>
<dbReference type="InterPro" id="IPR001841">
    <property type="entry name" value="Znf_RING"/>
</dbReference>
<dbReference type="GO" id="GO:0016740">
    <property type="term" value="F:transferase activity"/>
    <property type="evidence" value="ECO:0007669"/>
    <property type="project" value="InterPro"/>
</dbReference>
<dbReference type="PANTHER" id="PTHR46592">
    <property type="entry name" value="RING-H2 FINGER PROTEIN ATL67"/>
    <property type="match status" value="1"/>
</dbReference>
<protein>
    <recommendedName>
        <fullName evidence="3">RING-type domain-containing protein</fullName>
    </recommendedName>
</protein>
<keyword evidence="1" id="KW-0479">Metal-binding</keyword>
<feature type="region of interest" description="Disordered" evidence="2">
    <location>
        <begin position="1"/>
        <end position="27"/>
    </location>
</feature>
<keyword evidence="5" id="KW-1185">Reference proteome</keyword>
<organism evidence="4 5">
    <name type="scientific">Chenopodium quinoa</name>
    <name type="common">Quinoa</name>
    <dbReference type="NCBI Taxonomy" id="63459"/>
    <lineage>
        <taxon>Eukaryota</taxon>
        <taxon>Viridiplantae</taxon>
        <taxon>Streptophyta</taxon>
        <taxon>Embryophyta</taxon>
        <taxon>Tracheophyta</taxon>
        <taxon>Spermatophyta</taxon>
        <taxon>Magnoliopsida</taxon>
        <taxon>eudicotyledons</taxon>
        <taxon>Gunneridae</taxon>
        <taxon>Pentapetalae</taxon>
        <taxon>Caryophyllales</taxon>
        <taxon>Chenopodiaceae</taxon>
        <taxon>Chenopodioideae</taxon>
        <taxon>Atripliceae</taxon>
        <taxon>Chenopodium</taxon>
    </lineage>
</organism>
<evidence type="ECO:0000259" key="3">
    <source>
        <dbReference type="PROSITE" id="PS50089"/>
    </source>
</evidence>
<keyword evidence="1" id="KW-0863">Zinc-finger</keyword>
<dbReference type="InterPro" id="IPR044289">
    <property type="entry name" value="ATL67-70"/>
</dbReference>
<dbReference type="SMART" id="SM00184">
    <property type="entry name" value="RING"/>
    <property type="match status" value="1"/>
</dbReference>
<dbReference type="InterPro" id="IPR013083">
    <property type="entry name" value="Znf_RING/FYVE/PHD"/>
</dbReference>
<dbReference type="GO" id="GO:0008270">
    <property type="term" value="F:zinc ion binding"/>
    <property type="evidence" value="ECO:0007669"/>
    <property type="project" value="UniProtKB-KW"/>
</dbReference>
<evidence type="ECO:0000313" key="4">
    <source>
        <dbReference type="EnsemblPlants" id="AUR62006126-RA:cds"/>
    </source>
</evidence>
<dbReference type="Proteomes" id="UP000596660">
    <property type="component" value="Unplaced"/>
</dbReference>
<dbReference type="Pfam" id="PF13639">
    <property type="entry name" value="zf-RING_2"/>
    <property type="match status" value="1"/>
</dbReference>
<dbReference type="PANTHER" id="PTHR46592:SF14">
    <property type="entry name" value="RING-TYPE DOMAIN-CONTAINING PROTEIN"/>
    <property type="match status" value="1"/>
</dbReference>
<sequence>MDQTQAQEQAQSTHEQQPNKGLNQETIDSYPTIVVGDMLHLDDNTCPICLCEYDPSDVLKVLPECVHRFHCDCLVEWLKLNDTCPVCRTHPPRLSSSAIDT</sequence>
<reference evidence="4" key="2">
    <citation type="submission" date="2021-03" db="UniProtKB">
        <authorList>
            <consortium name="EnsemblPlants"/>
        </authorList>
    </citation>
    <scope>IDENTIFICATION</scope>
</reference>
<dbReference type="EnsemblPlants" id="AUR62006126-RA">
    <property type="protein sequence ID" value="AUR62006126-RA:cds"/>
    <property type="gene ID" value="AUR62006126"/>
</dbReference>
<dbReference type="SUPFAM" id="SSF57850">
    <property type="entry name" value="RING/U-box"/>
    <property type="match status" value="1"/>
</dbReference>
<evidence type="ECO:0000313" key="5">
    <source>
        <dbReference type="Proteomes" id="UP000596660"/>
    </source>
</evidence>
<feature type="domain" description="RING-type" evidence="3">
    <location>
        <begin position="46"/>
        <end position="88"/>
    </location>
</feature>
<reference evidence="4" key="1">
    <citation type="journal article" date="2017" name="Nature">
        <title>The genome of Chenopodium quinoa.</title>
        <authorList>
            <person name="Jarvis D.E."/>
            <person name="Ho Y.S."/>
            <person name="Lightfoot D.J."/>
            <person name="Schmoeckel S.M."/>
            <person name="Li B."/>
            <person name="Borm T.J.A."/>
            <person name="Ohyanagi H."/>
            <person name="Mineta K."/>
            <person name="Michell C.T."/>
            <person name="Saber N."/>
            <person name="Kharbatia N.M."/>
            <person name="Rupper R.R."/>
            <person name="Sharp A.R."/>
            <person name="Dally N."/>
            <person name="Boughton B.A."/>
            <person name="Woo Y.H."/>
            <person name="Gao G."/>
            <person name="Schijlen E.G.W.M."/>
            <person name="Guo X."/>
            <person name="Momin A.A."/>
            <person name="Negrao S."/>
            <person name="Al-Babili S."/>
            <person name="Gehring C."/>
            <person name="Roessner U."/>
            <person name="Jung C."/>
            <person name="Murphy K."/>
            <person name="Arold S.T."/>
            <person name="Gojobori T."/>
            <person name="van der Linden C.G."/>
            <person name="van Loo E.N."/>
            <person name="Jellen E.N."/>
            <person name="Maughan P.J."/>
            <person name="Tester M."/>
        </authorList>
    </citation>
    <scope>NUCLEOTIDE SEQUENCE [LARGE SCALE GENOMIC DNA]</scope>
    <source>
        <strain evidence="4">cv. PI 614886</strain>
    </source>
</reference>
<dbReference type="Gramene" id="AUR62006126-RA">
    <property type="protein sequence ID" value="AUR62006126-RA:cds"/>
    <property type="gene ID" value="AUR62006126"/>
</dbReference>
<evidence type="ECO:0000256" key="2">
    <source>
        <dbReference type="SAM" id="MobiDB-lite"/>
    </source>
</evidence>